<evidence type="ECO:0000313" key="4">
    <source>
        <dbReference type="Proteomes" id="UP001238805"/>
    </source>
</evidence>
<dbReference type="InterPro" id="IPR016047">
    <property type="entry name" value="M23ase_b-sheet_dom"/>
</dbReference>
<keyword evidence="3" id="KW-0378">Hydrolase</keyword>
<dbReference type="Gene3D" id="2.70.70.10">
    <property type="entry name" value="Glucose Permease (Domain IIA)"/>
    <property type="match status" value="1"/>
</dbReference>
<name>A0ABY8VJL5_9CORY</name>
<protein>
    <submittedName>
        <fullName evidence="3">M23 family metallopeptidase</fullName>
        <ecNumber evidence="3">3.4.-.-</ecNumber>
    </submittedName>
</protein>
<proteinExistence type="predicted"/>
<reference evidence="3 4" key="1">
    <citation type="submission" date="2023-05" db="EMBL/GenBank/DDBJ databases">
        <title>Corynebacterium suedekumii sp. nov. and Corynebacterium breve sp. nov. isolated from raw cow's milk.</title>
        <authorList>
            <person name="Baer M.K."/>
            <person name="Mehl L."/>
            <person name="Hellmuth R."/>
            <person name="Marke G."/>
            <person name="Lipski A."/>
        </authorList>
    </citation>
    <scope>NUCLEOTIDE SEQUENCE [LARGE SCALE GENOMIC DNA]</scope>
    <source>
        <strain evidence="3 4">LM112</strain>
    </source>
</reference>
<feature type="chain" id="PRO_5047116628" evidence="1">
    <location>
        <begin position="26"/>
        <end position="267"/>
    </location>
</feature>
<dbReference type="Proteomes" id="UP001238805">
    <property type="component" value="Chromosome"/>
</dbReference>
<sequence>MQKHTGGKALLATVVLATGFSSAVAAPAASAQEASFQVTDEGVSGIEADDILTILTAVTRLADTVNQSQATDTTDPAAVSGGSSEADVILDPLMLLLESSSIQSADVESLEELESLTDLEDLISVTTMRPERGQTADGRTVVFPTSGRFTSGYGARWGATHEGIDIANPIGTPVLAVMDGEVISAGNASGFGKWVRVRHDDGAISVYGHVATIDVTVGERVTAGQRIAGMGNEGRSTGPHLHFEIRPDGNRPVDPVDWFAEQGIDVR</sequence>
<dbReference type="EC" id="3.4.-.-" evidence="3"/>
<dbReference type="GO" id="GO:0016787">
    <property type="term" value="F:hydrolase activity"/>
    <property type="evidence" value="ECO:0007669"/>
    <property type="project" value="UniProtKB-KW"/>
</dbReference>
<dbReference type="InterPro" id="IPR011055">
    <property type="entry name" value="Dup_hybrid_motif"/>
</dbReference>
<evidence type="ECO:0000259" key="2">
    <source>
        <dbReference type="Pfam" id="PF01551"/>
    </source>
</evidence>
<gene>
    <name evidence="3" type="ORF">QP029_07685</name>
</gene>
<dbReference type="InterPro" id="IPR050570">
    <property type="entry name" value="Cell_wall_metabolism_enzyme"/>
</dbReference>
<dbReference type="Pfam" id="PF01551">
    <property type="entry name" value="Peptidase_M23"/>
    <property type="match status" value="1"/>
</dbReference>
<accession>A0ABY8VJL5</accession>
<feature type="domain" description="M23ase beta-sheet core" evidence="2">
    <location>
        <begin position="160"/>
        <end position="255"/>
    </location>
</feature>
<keyword evidence="1" id="KW-0732">Signal</keyword>
<dbReference type="PANTHER" id="PTHR21666:SF270">
    <property type="entry name" value="MUREIN HYDROLASE ACTIVATOR ENVC"/>
    <property type="match status" value="1"/>
</dbReference>
<evidence type="ECO:0000256" key="1">
    <source>
        <dbReference type="SAM" id="SignalP"/>
    </source>
</evidence>
<dbReference type="EMBL" id="CP126970">
    <property type="protein sequence ID" value="WIM69171.1"/>
    <property type="molecule type" value="Genomic_DNA"/>
</dbReference>
<keyword evidence="4" id="KW-1185">Reference proteome</keyword>
<dbReference type="PANTHER" id="PTHR21666">
    <property type="entry name" value="PEPTIDASE-RELATED"/>
    <property type="match status" value="1"/>
</dbReference>
<dbReference type="SUPFAM" id="SSF51261">
    <property type="entry name" value="Duplicated hybrid motif"/>
    <property type="match status" value="1"/>
</dbReference>
<evidence type="ECO:0000313" key="3">
    <source>
        <dbReference type="EMBL" id="WIM69171.1"/>
    </source>
</evidence>
<dbReference type="CDD" id="cd12797">
    <property type="entry name" value="M23_peptidase"/>
    <property type="match status" value="1"/>
</dbReference>
<feature type="signal peptide" evidence="1">
    <location>
        <begin position="1"/>
        <end position="25"/>
    </location>
</feature>
<dbReference type="RefSeq" id="WP_284873768.1">
    <property type="nucleotide sequence ID" value="NZ_CP126970.1"/>
</dbReference>
<organism evidence="3 4">
    <name type="scientific">Corynebacterium suedekumii</name>
    <dbReference type="NCBI Taxonomy" id="3049801"/>
    <lineage>
        <taxon>Bacteria</taxon>
        <taxon>Bacillati</taxon>
        <taxon>Actinomycetota</taxon>
        <taxon>Actinomycetes</taxon>
        <taxon>Mycobacteriales</taxon>
        <taxon>Corynebacteriaceae</taxon>
        <taxon>Corynebacterium</taxon>
    </lineage>
</organism>